<reference evidence="2 3" key="1">
    <citation type="submission" date="2018-08" db="EMBL/GenBank/DDBJ databases">
        <title>Genomic Encyclopedia of Type Strains, Phase IV (KMG-IV): sequencing the most valuable type-strain genomes for metagenomic binning, comparative biology and taxonomic classification.</title>
        <authorList>
            <person name="Goeker M."/>
        </authorList>
    </citation>
    <scope>NUCLEOTIDE SEQUENCE [LARGE SCALE GENOMIC DNA]</scope>
    <source>
        <strain evidence="2 3">DSM 18841</strain>
    </source>
</reference>
<keyword evidence="1" id="KW-0732">Signal</keyword>
<name>A0A3E0HW01_9FLAO</name>
<comment type="caution">
    <text evidence="2">The sequence shown here is derived from an EMBL/GenBank/DDBJ whole genome shotgun (WGS) entry which is preliminary data.</text>
</comment>
<dbReference type="AlphaFoldDB" id="A0A3E0HW01"/>
<feature type="signal peptide" evidence="1">
    <location>
        <begin position="1"/>
        <end position="32"/>
    </location>
</feature>
<feature type="chain" id="PRO_5017741054" description="Anti-sigma-K factor rskA" evidence="1">
    <location>
        <begin position="33"/>
        <end position="309"/>
    </location>
</feature>
<organism evidence="2 3">
    <name type="scientific">Tenacibaculum gallaicum</name>
    <dbReference type="NCBI Taxonomy" id="561505"/>
    <lineage>
        <taxon>Bacteria</taxon>
        <taxon>Pseudomonadati</taxon>
        <taxon>Bacteroidota</taxon>
        <taxon>Flavobacteriia</taxon>
        <taxon>Flavobacteriales</taxon>
        <taxon>Flavobacteriaceae</taxon>
        <taxon>Tenacibaculum</taxon>
    </lineage>
</organism>
<proteinExistence type="predicted"/>
<protein>
    <recommendedName>
        <fullName evidence="4">Anti-sigma-K factor rskA</fullName>
    </recommendedName>
</protein>
<evidence type="ECO:0008006" key="4">
    <source>
        <dbReference type="Google" id="ProtNLM"/>
    </source>
</evidence>
<evidence type="ECO:0000313" key="2">
    <source>
        <dbReference type="EMBL" id="REH50416.1"/>
    </source>
</evidence>
<evidence type="ECO:0000256" key="1">
    <source>
        <dbReference type="SAM" id="SignalP"/>
    </source>
</evidence>
<keyword evidence="3" id="KW-1185">Reference proteome</keyword>
<dbReference type="EMBL" id="QUNS01000004">
    <property type="protein sequence ID" value="REH50416.1"/>
    <property type="molecule type" value="Genomic_DNA"/>
</dbReference>
<accession>A0A3E0HW01</accession>
<dbReference type="Proteomes" id="UP000256884">
    <property type="component" value="Unassembled WGS sequence"/>
</dbReference>
<sequence>MQVTLFLYKFKITKTMKKMLLTLAVISTITFAACSDDDDNAPRTSNLSLNITGLESLGTEYVYEGWVIVNGSPVSTGTFSVNDSGELSQSSFVVEANTLATATKFVLSIEPTNDPDPAPANTKIVAGDFSGNSAGVTSTGIVGDFFTATGKYILATPTDGMMNNERSGIWFLDLTSGSPATGLSLPTLPAGWKYEGWVVINGTPISTGTFTDVAMADDNAATTSFKGNVNNGPGYPGEDFIQNAPTGFTFPTDLRGRTAVISVEPDPDNSPNPFTLKPLAHGVPSDADDHVTFTMGAGPVKEISGTVTR</sequence>
<evidence type="ECO:0000313" key="3">
    <source>
        <dbReference type="Proteomes" id="UP000256884"/>
    </source>
</evidence>
<gene>
    <name evidence="2" type="ORF">C7448_10427</name>
</gene>